<evidence type="ECO:0000256" key="2">
    <source>
        <dbReference type="SAM" id="SignalP"/>
    </source>
</evidence>
<dbReference type="AlphaFoldDB" id="A0A1M5AL31"/>
<dbReference type="InterPro" id="IPR036116">
    <property type="entry name" value="FN3_sf"/>
</dbReference>
<dbReference type="OrthoDB" id="9813840at2"/>
<dbReference type="STRING" id="1302685.SAMN05444408_1141"/>
<feature type="domain" description="Secretion system C-terminal sorting" evidence="3">
    <location>
        <begin position="578"/>
        <end position="640"/>
    </location>
</feature>
<gene>
    <name evidence="4" type="ORF">SAMN05444408_1141</name>
</gene>
<dbReference type="Gene3D" id="2.60.40.10">
    <property type="entry name" value="Immunoglobulins"/>
    <property type="match status" value="2"/>
</dbReference>
<name>A0A1M5AL31_9FLAO</name>
<dbReference type="InterPro" id="IPR026444">
    <property type="entry name" value="Secre_tail"/>
</dbReference>
<dbReference type="CDD" id="cd00063">
    <property type="entry name" value="FN3"/>
    <property type="match status" value="1"/>
</dbReference>
<protein>
    <submittedName>
        <fullName evidence="4">Por secretion system C-terminal sorting domain-containing protein</fullName>
    </submittedName>
</protein>
<proteinExistence type="predicted"/>
<feature type="signal peptide" evidence="2">
    <location>
        <begin position="1"/>
        <end position="18"/>
    </location>
</feature>
<organism evidence="4 5">
    <name type="scientific">Chryseobacterium takakiae</name>
    <dbReference type="NCBI Taxonomy" id="1302685"/>
    <lineage>
        <taxon>Bacteria</taxon>
        <taxon>Pseudomonadati</taxon>
        <taxon>Bacteroidota</taxon>
        <taxon>Flavobacteriia</taxon>
        <taxon>Flavobacteriales</taxon>
        <taxon>Weeksellaceae</taxon>
        <taxon>Chryseobacterium group</taxon>
        <taxon>Chryseobacterium</taxon>
    </lineage>
</organism>
<evidence type="ECO:0000256" key="1">
    <source>
        <dbReference type="ARBA" id="ARBA00022729"/>
    </source>
</evidence>
<dbReference type="InterPro" id="IPR013783">
    <property type="entry name" value="Ig-like_fold"/>
</dbReference>
<sequence length="647" mass="67274">MKKHLLMYLLFLGTLMSAQITVSESFEGTTLPAGWVSSITGSGFSSAPSGYGASAGTPCAGSKAVYKNIYGTTYTSWYMTYSSTASNATALNYSFKYLAKGFSTTGNISGSVAADYSVDGGTTWSDLLAPVTLNSPNATPIPCTTVSGTIPAGTIPAGANFKLRLKSTSTTTGDFYMGFDDVVLSQVATTAPSCVAISSPANAATGVSLTPTITWPNAAGASSYVINMGITPGGTQVMAGMDVGNTTSYTVPAATLAYSTMYYITIIPKNSFGSATGCIETSFTTVTIPCPTVTAPASAATGVSLTPTITWTALSGATGYKLSVGTTSGGTDVLNNVDLGNVTSYSFSTPLINSTQYYYTLNAYSAGSISSSCTVRNFTTVCSAIVPSYTNNFTSTAGACTSQASGGSPTGTAPTGATANWVQNNWLNTPAANTGTGSMRMNLFFTNVSGWLRMPPLNLSAGGYRVKFDYAVTTYSGTAASAMGSDDVVQFVVSQDGGNTWTVLQTWNKANGPSNTSNTYSLDLTGYTGANTIFAFYGSDGTVDDAEDYNFYIDNFVVEPMPVLAVSEVSNAKNNIKIYPNPFSEVLNISDASDVKNVQITDGSGRLLKTIANPGNELHLGDLKQGMYLVTLEMKDGSKQTIKAIKK</sequence>
<evidence type="ECO:0000259" key="3">
    <source>
        <dbReference type="Pfam" id="PF18962"/>
    </source>
</evidence>
<feature type="chain" id="PRO_5012996790" evidence="2">
    <location>
        <begin position="19"/>
        <end position="647"/>
    </location>
</feature>
<dbReference type="Pfam" id="PF18962">
    <property type="entry name" value="Por_Secre_tail"/>
    <property type="match status" value="1"/>
</dbReference>
<dbReference type="Proteomes" id="UP000184236">
    <property type="component" value="Unassembled WGS sequence"/>
</dbReference>
<accession>A0A1M5AL31</accession>
<keyword evidence="5" id="KW-1185">Reference proteome</keyword>
<dbReference type="EMBL" id="FQVO01000014">
    <property type="protein sequence ID" value="SHF30827.1"/>
    <property type="molecule type" value="Genomic_DNA"/>
</dbReference>
<dbReference type="NCBIfam" id="TIGR04183">
    <property type="entry name" value="Por_Secre_tail"/>
    <property type="match status" value="1"/>
</dbReference>
<dbReference type="RefSeq" id="WP_083573247.1">
    <property type="nucleotide sequence ID" value="NZ_FQVO01000014.1"/>
</dbReference>
<evidence type="ECO:0000313" key="4">
    <source>
        <dbReference type="EMBL" id="SHF30827.1"/>
    </source>
</evidence>
<keyword evidence="1 2" id="KW-0732">Signal</keyword>
<dbReference type="SUPFAM" id="SSF49265">
    <property type="entry name" value="Fibronectin type III"/>
    <property type="match status" value="1"/>
</dbReference>
<evidence type="ECO:0000313" key="5">
    <source>
        <dbReference type="Proteomes" id="UP000184236"/>
    </source>
</evidence>
<dbReference type="Gene3D" id="2.60.120.260">
    <property type="entry name" value="Galactose-binding domain-like"/>
    <property type="match status" value="2"/>
</dbReference>
<dbReference type="InterPro" id="IPR003961">
    <property type="entry name" value="FN3_dom"/>
</dbReference>
<reference evidence="5" key="1">
    <citation type="submission" date="2016-11" db="EMBL/GenBank/DDBJ databases">
        <authorList>
            <person name="Varghese N."/>
            <person name="Submissions S."/>
        </authorList>
    </citation>
    <scope>NUCLEOTIDE SEQUENCE [LARGE SCALE GENOMIC DNA]</scope>
    <source>
        <strain evidence="5">DSM 26898</strain>
    </source>
</reference>